<proteinExistence type="predicted"/>
<evidence type="ECO:0000259" key="1">
    <source>
        <dbReference type="Pfam" id="PF00724"/>
    </source>
</evidence>
<dbReference type="Proteomes" id="UP001634747">
    <property type="component" value="Unassembled WGS sequence"/>
</dbReference>
<evidence type="ECO:0000313" key="2">
    <source>
        <dbReference type="EMBL" id="MFN2974714.1"/>
    </source>
</evidence>
<dbReference type="InterPro" id="IPR013785">
    <property type="entry name" value="Aldolase_TIM"/>
</dbReference>
<reference evidence="2 3" key="1">
    <citation type="submission" date="2024-12" db="EMBL/GenBank/DDBJ databases">
        <authorList>
            <person name="Lee Y."/>
        </authorList>
    </citation>
    <scope>NUCLEOTIDE SEQUENCE [LARGE SCALE GENOMIC DNA]</scope>
    <source>
        <strain evidence="2 3">03SUJ4</strain>
    </source>
</reference>
<dbReference type="InterPro" id="IPR045247">
    <property type="entry name" value="Oye-like"/>
</dbReference>
<comment type="caution">
    <text evidence="2">The sequence shown here is derived from an EMBL/GenBank/DDBJ whole genome shotgun (WGS) entry which is preliminary data.</text>
</comment>
<dbReference type="Pfam" id="PF00724">
    <property type="entry name" value="Oxidored_FMN"/>
    <property type="match status" value="1"/>
</dbReference>
<dbReference type="PANTHER" id="PTHR22893:SF98">
    <property type="entry name" value="OXIDOREDUCTASE"/>
    <property type="match status" value="1"/>
</dbReference>
<dbReference type="SUPFAM" id="SSF51395">
    <property type="entry name" value="FMN-linked oxidoreductases"/>
    <property type="match status" value="1"/>
</dbReference>
<name>A0ABW9KGF5_9BACT</name>
<accession>A0ABW9KGF5</accession>
<keyword evidence="3" id="KW-1185">Reference proteome</keyword>
<evidence type="ECO:0000313" key="3">
    <source>
        <dbReference type="Proteomes" id="UP001634747"/>
    </source>
</evidence>
<dbReference type="PANTHER" id="PTHR22893">
    <property type="entry name" value="NADH OXIDOREDUCTASE-RELATED"/>
    <property type="match status" value="1"/>
</dbReference>
<dbReference type="Gene3D" id="3.20.20.70">
    <property type="entry name" value="Aldolase class I"/>
    <property type="match status" value="1"/>
</dbReference>
<protein>
    <submittedName>
        <fullName evidence="2">Alkene reductase</fullName>
    </submittedName>
</protein>
<feature type="domain" description="NADH:flavin oxidoreductase/NADH oxidase N-terminal" evidence="1">
    <location>
        <begin position="4"/>
        <end position="328"/>
    </location>
</feature>
<dbReference type="CDD" id="cd02933">
    <property type="entry name" value="OYE_like_FMN"/>
    <property type="match status" value="1"/>
</dbReference>
<dbReference type="EMBL" id="JBJYXY010000001">
    <property type="protein sequence ID" value="MFN2974714.1"/>
    <property type="molecule type" value="Genomic_DNA"/>
</dbReference>
<sequence>MPTLFDPIRVGDLDLPNRIFMAPLTRLRGTVDNLPRPELAAQYYSERASAGLIISEGTPVDPMGVGYPQVPGIWSQQQVELWKPIVDAVHQAGGRIFAQIWHVGRISHTSYLHGKLPVAPSPIAAPGHVTLVRPYTDHETPHALTTAEVKQVVEQFGRGARNAKAAGFDGVELHGANGYLLDQFLQSGTNQRDDEYGGSVENRARLMLECTDAAIAEFGAGRVGMHLAPRSDIHGISDSNRPETFGYVARELGRRKIAFIMAREKLGPDSLGPTLKREFGGVYVMNEEFTLDTANEVLQNGDADAVGFGKLFIANPDLPARLRQGAALNPPRPELFYSHEAAGYIDYPALTA</sequence>
<gene>
    <name evidence="2" type="ORF">ACK2TP_02975</name>
</gene>
<dbReference type="InterPro" id="IPR001155">
    <property type="entry name" value="OxRdtase_FMN_N"/>
</dbReference>
<organism evidence="2 3">
    <name type="scientific">Terriglobus aquaticus</name>
    <dbReference type="NCBI Taxonomy" id="940139"/>
    <lineage>
        <taxon>Bacteria</taxon>
        <taxon>Pseudomonadati</taxon>
        <taxon>Acidobacteriota</taxon>
        <taxon>Terriglobia</taxon>
        <taxon>Terriglobales</taxon>
        <taxon>Acidobacteriaceae</taxon>
        <taxon>Terriglobus</taxon>
    </lineage>
</organism>
<dbReference type="RefSeq" id="WP_263413730.1">
    <property type="nucleotide sequence ID" value="NZ_BAABBH010000001.1"/>
</dbReference>